<proteinExistence type="inferred from homology"/>
<keyword evidence="3" id="KW-0479">Metal-binding</keyword>
<evidence type="ECO:0000256" key="2">
    <source>
        <dbReference type="ARBA" id="ARBA00023194"/>
    </source>
</evidence>
<dbReference type="InterPro" id="IPR050231">
    <property type="entry name" value="Iron_ascorbate_oxido_reductase"/>
</dbReference>
<dbReference type="RefSeq" id="WP_378054375.1">
    <property type="nucleotide sequence ID" value="NZ_JBHSIS010000002.1"/>
</dbReference>
<dbReference type="SUPFAM" id="SSF51197">
    <property type="entry name" value="Clavaminate synthase-like"/>
    <property type="match status" value="1"/>
</dbReference>
<evidence type="ECO:0000256" key="1">
    <source>
        <dbReference type="ARBA" id="ARBA00004792"/>
    </source>
</evidence>
<protein>
    <submittedName>
        <fullName evidence="5">Isopenicillin N synthase family dioxygenase</fullName>
    </submittedName>
</protein>
<keyword evidence="5" id="KW-0223">Dioxygenase</keyword>
<comment type="similarity">
    <text evidence="3">Belongs to the iron/ascorbate-dependent oxidoreductase family.</text>
</comment>
<accession>A0ABV9RWC5</accession>
<dbReference type="Pfam" id="PF14226">
    <property type="entry name" value="DIOX_N"/>
    <property type="match status" value="1"/>
</dbReference>
<feature type="domain" description="Fe2OG dioxygenase" evidence="4">
    <location>
        <begin position="167"/>
        <end position="270"/>
    </location>
</feature>
<dbReference type="Proteomes" id="UP001595859">
    <property type="component" value="Unassembled WGS sequence"/>
</dbReference>
<dbReference type="InterPro" id="IPR027443">
    <property type="entry name" value="IPNS-like_sf"/>
</dbReference>
<dbReference type="InterPro" id="IPR044861">
    <property type="entry name" value="IPNS-like_FE2OG_OXY"/>
</dbReference>
<dbReference type="InterPro" id="IPR026992">
    <property type="entry name" value="DIOX_N"/>
</dbReference>
<comment type="pathway">
    <text evidence="1">Antibiotic biosynthesis.</text>
</comment>
<dbReference type="PROSITE" id="PS51471">
    <property type="entry name" value="FE2OG_OXY"/>
    <property type="match status" value="1"/>
</dbReference>
<organism evidence="5 6">
    <name type="scientific">Actinophytocola glycyrrhizae</name>
    <dbReference type="NCBI Taxonomy" id="2044873"/>
    <lineage>
        <taxon>Bacteria</taxon>
        <taxon>Bacillati</taxon>
        <taxon>Actinomycetota</taxon>
        <taxon>Actinomycetes</taxon>
        <taxon>Pseudonocardiales</taxon>
        <taxon>Pseudonocardiaceae</taxon>
    </lineage>
</organism>
<name>A0ABV9RWC5_9PSEU</name>
<dbReference type="PRINTS" id="PR00682">
    <property type="entry name" value="IPNSYNTHASE"/>
</dbReference>
<evidence type="ECO:0000256" key="3">
    <source>
        <dbReference type="RuleBase" id="RU003682"/>
    </source>
</evidence>
<evidence type="ECO:0000313" key="6">
    <source>
        <dbReference type="Proteomes" id="UP001595859"/>
    </source>
</evidence>
<reference evidence="6" key="1">
    <citation type="journal article" date="2019" name="Int. J. Syst. Evol. Microbiol.">
        <title>The Global Catalogue of Microorganisms (GCM) 10K type strain sequencing project: providing services to taxonomists for standard genome sequencing and annotation.</title>
        <authorList>
            <consortium name="The Broad Institute Genomics Platform"/>
            <consortium name="The Broad Institute Genome Sequencing Center for Infectious Disease"/>
            <person name="Wu L."/>
            <person name="Ma J."/>
        </authorList>
    </citation>
    <scope>NUCLEOTIDE SEQUENCE [LARGE SCALE GENOMIC DNA]</scope>
    <source>
        <strain evidence="6">ZS-22-S1</strain>
    </source>
</reference>
<gene>
    <name evidence="5" type="ORF">ACFPCV_03505</name>
</gene>
<keyword evidence="3" id="KW-0408">Iron</keyword>
<comment type="caution">
    <text evidence="5">The sequence shown here is derived from an EMBL/GenBank/DDBJ whole genome shotgun (WGS) entry which is preliminary data.</text>
</comment>
<dbReference type="PANTHER" id="PTHR47990">
    <property type="entry name" value="2-OXOGLUTARATE (2OG) AND FE(II)-DEPENDENT OXYGENASE SUPERFAMILY PROTEIN-RELATED"/>
    <property type="match status" value="1"/>
</dbReference>
<evidence type="ECO:0000259" key="4">
    <source>
        <dbReference type="PROSITE" id="PS51471"/>
    </source>
</evidence>
<keyword evidence="3" id="KW-0560">Oxidoreductase</keyword>
<keyword evidence="2" id="KW-0045">Antibiotic biosynthesis</keyword>
<keyword evidence="6" id="KW-1185">Reference proteome</keyword>
<dbReference type="GO" id="GO:0051213">
    <property type="term" value="F:dioxygenase activity"/>
    <property type="evidence" value="ECO:0007669"/>
    <property type="project" value="UniProtKB-KW"/>
</dbReference>
<dbReference type="InterPro" id="IPR005123">
    <property type="entry name" value="Oxoglu/Fe-dep_dioxygenase_dom"/>
</dbReference>
<evidence type="ECO:0000313" key="5">
    <source>
        <dbReference type="EMBL" id="MFC4852557.1"/>
    </source>
</evidence>
<sequence length="310" mass="34076">MSAPEIDEFVPVVDLSARGSAEGRAAIAATIGKACETSGFFTVVGHGVAPELVNRMYRTTRGFFTSPEDEKDRSLNQGSGVSGLRRVGGPYEAFAAHVTGDLPDEERAALGTHPATWKAANIWPDQGFKATWYDYIAAMTDLSSDIMRLFALALDLPERFFDGKFDNHVSLILANYYYAGPDPDALRREKHTDWGSLTVLYIEDELGGLQVQRGDDWLDVPSIPGSFVVNIGDLMAFWTGGRWASTVHRVVTPPDAAVRSRISIPFFYLPNHDATIEPMRPLAEADTGLDRVTVGEWFSHKMQSVYKAAA</sequence>
<dbReference type="Gene3D" id="2.60.120.330">
    <property type="entry name" value="B-lactam Antibiotic, Isopenicillin N Synthase, Chain"/>
    <property type="match status" value="1"/>
</dbReference>
<dbReference type="EMBL" id="JBHSIS010000002">
    <property type="protein sequence ID" value="MFC4852557.1"/>
    <property type="molecule type" value="Genomic_DNA"/>
</dbReference>
<dbReference type="Pfam" id="PF03171">
    <property type="entry name" value="2OG-FeII_Oxy"/>
    <property type="match status" value="1"/>
</dbReference>